<keyword evidence="6" id="KW-0598">Phosphotransferase system</keyword>
<evidence type="ECO:0000313" key="12">
    <source>
        <dbReference type="EMBL" id="MCQ5122106.1"/>
    </source>
</evidence>
<dbReference type="SUPFAM" id="SSF55804">
    <property type="entry name" value="Phoshotransferase/anion transport protein"/>
    <property type="match status" value="1"/>
</dbReference>
<evidence type="ECO:0000256" key="1">
    <source>
        <dbReference type="ARBA" id="ARBA00004496"/>
    </source>
</evidence>
<dbReference type="PANTHER" id="PTHR36203:SF1">
    <property type="entry name" value="ASCORBATE-SPECIFIC PTS SYSTEM EIIA COMPONENT"/>
    <property type="match status" value="1"/>
</dbReference>
<evidence type="ECO:0000256" key="10">
    <source>
        <dbReference type="ARBA" id="ARBA00042072"/>
    </source>
</evidence>
<evidence type="ECO:0000256" key="8">
    <source>
        <dbReference type="ARBA" id="ARBA00037387"/>
    </source>
</evidence>
<organism evidence="12 13">
    <name type="scientific">Massilicoli timonensis</name>
    <dbReference type="NCBI Taxonomy" id="2015901"/>
    <lineage>
        <taxon>Bacteria</taxon>
        <taxon>Bacillati</taxon>
        <taxon>Bacillota</taxon>
        <taxon>Erysipelotrichia</taxon>
        <taxon>Erysipelotrichales</taxon>
        <taxon>Erysipelotrichaceae</taxon>
        <taxon>Massilicoli</taxon>
    </lineage>
</organism>
<name>A0ABT1SLL0_9FIRM</name>
<evidence type="ECO:0000256" key="5">
    <source>
        <dbReference type="ARBA" id="ARBA00022679"/>
    </source>
</evidence>
<evidence type="ECO:0000256" key="6">
    <source>
        <dbReference type="ARBA" id="ARBA00022683"/>
    </source>
</evidence>
<dbReference type="RefSeq" id="WP_102267786.1">
    <property type="nucleotide sequence ID" value="NZ_CALVCM010000011.1"/>
</dbReference>
<evidence type="ECO:0000256" key="4">
    <source>
        <dbReference type="ARBA" id="ARBA00022553"/>
    </source>
</evidence>
<keyword evidence="13" id="KW-1185">Reference proteome</keyword>
<dbReference type="InterPro" id="IPR016152">
    <property type="entry name" value="PTrfase/Anion_transptr"/>
</dbReference>
<dbReference type="Pfam" id="PF00359">
    <property type="entry name" value="PTS_EIIA_2"/>
    <property type="match status" value="1"/>
</dbReference>
<comment type="caution">
    <text evidence="12">The sequence shown here is derived from an EMBL/GenBank/DDBJ whole genome shotgun (WGS) entry which is preliminary data.</text>
</comment>
<evidence type="ECO:0000256" key="2">
    <source>
        <dbReference type="ARBA" id="ARBA00022448"/>
    </source>
</evidence>
<keyword evidence="7" id="KW-0418">Kinase</keyword>
<evidence type="ECO:0000256" key="7">
    <source>
        <dbReference type="ARBA" id="ARBA00022777"/>
    </source>
</evidence>
<accession>A0ABT1SLL0</accession>
<dbReference type="Gene3D" id="3.40.930.10">
    <property type="entry name" value="Mannitol-specific EII, Chain A"/>
    <property type="match status" value="1"/>
</dbReference>
<evidence type="ECO:0000313" key="13">
    <source>
        <dbReference type="Proteomes" id="UP001524435"/>
    </source>
</evidence>
<evidence type="ECO:0000256" key="9">
    <source>
        <dbReference type="ARBA" id="ARBA00041175"/>
    </source>
</evidence>
<dbReference type="PROSITE" id="PS51094">
    <property type="entry name" value="PTS_EIIA_TYPE_2"/>
    <property type="match status" value="1"/>
</dbReference>
<reference evidence="12 13" key="1">
    <citation type="submission" date="2022-06" db="EMBL/GenBank/DDBJ databases">
        <title>Isolation of gut microbiota from human fecal samples.</title>
        <authorList>
            <person name="Pamer E.G."/>
            <person name="Barat B."/>
            <person name="Waligurski E."/>
            <person name="Medina S."/>
            <person name="Paddock L."/>
            <person name="Mostad J."/>
        </authorList>
    </citation>
    <scope>NUCLEOTIDE SEQUENCE [LARGE SCALE GENOMIC DNA]</scope>
    <source>
        <strain evidence="12 13">DFI.6.1</strain>
    </source>
</reference>
<protein>
    <recommendedName>
        <fullName evidence="9">Ascorbate-specific PTS system EIIA component</fullName>
    </recommendedName>
    <alternativeName>
        <fullName evidence="10">Ascorbate-specific phosphotransferase enzyme IIA component</fullName>
    </alternativeName>
</protein>
<comment type="function">
    <text evidence="8">The phosphoenolpyruvate-dependent sugar phosphotransferase system (sugar PTS), a major carbohydrate active transport system, catalyzes the phosphorylation of incoming sugar substrates concomitantly with their translocation across the cell membrane. The enzyme II UlaABC PTS system is involved in ascorbate transport.</text>
</comment>
<feature type="domain" description="PTS EIIA type-2" evidence="11">
    <location>
        <begin position="3"/>
        <end position="144"/>
    </location>
</feature>
<keyword evidence="2" id="KW-0813">Transport</keyword>
<proteinExistence type="predicted"/>
<keyword evidence="12" id="KW-0762">Sugar transport</keyword>
<keyword evidence="4" id="KW-0597">Phosphoprotein</keyword>
<sequence length="144" mass="16155">MEEVIHFHHILINQHADSWEDAIRQAAAPLIKSEAIKEAYVDSMINSVKTLGPYIVIMPHFALAHAAPSDAVKRSEISIATFVEDVIFHSDNDPVKVVMCLACKDKTSHMKQLSLIAEKLMKEEIIEQICACQSVQALYELLNQ</sequence>
<dbReference type="InterPro" id="IPR002178">
    <property type="entry name" value="PTS_EIIA_type-2_dom"/>
</dbReference>
<dbReference type="EMBL" id="JANGCH010000009">
    <property type="protein sequence ID" value="MCQ5122106.1"/>
    <property type="molecule type" value="Genomic_DNA"/>
</dbReference>
<keyword evidence="3" id="KW-0963">Cytoplasm</keyword>
<dbReference type="InterPro" id="IPR051351">
    <property type="entry name" value="Ascorbate-PTS_EIIA_comp"/>
</dbReference>
<dbReference type="CDD" id="cd00211">
    <property type="entry name" value="PTS_IIA_fru"/>
    <property type="match status" value="1"/>
</dbReference>
<dbReference type="PANTHER" id="PTHR36203">
    <property type="entry name" value="ASCORBATE-SPECIFIC PTS SYSTEM EIIA COMPONENT"/>
    <property type="match status" value="1"/>
</dbReference>
<evidence type="ECO:0000259" key="11">
    <source>
        <dbReference type="PROSITE" id="PS51094"/>
    </source>
</evidence>
<keyword evidence="5" id="KW-0808">Transferase</keyword>
<evidence type="ECO:0000256" key="3">
    <source>
        <dbReference type="ARBA" id="ARBA00022490"/>
    </source>
</evidence>
<dbReference type="Proteomes" id="UP001524435">
    <property type="component" value="Unassembled WGS sequence"/>
</dbReference>
<comment type="subcellular location">
    <subcellularLocation>
        <location evidence="1">Cytoplasm</location>
    </subcellularLocation>
</comment>
<gene>
    <name evidence="12" type="ORF">NE663_07525</name>
</gene>